<protein>
    <submittedName>
        <fullName evidence="1">Uncharacterized protein</fullName>
    </submittedName>
</protein>
<sequence length="93" mass="10891">MKSVGLLLLFRQLSRGRWWRDSPRLFLAVCRPRLAVGSLFFRVVAFRSPRRRLSSRRPFVRLAARLRLWSARGFALRLHDWFPCGAISTAALH</sequence>
<organism evidence="1">
    <name type="scientific">Ixodes ricinus</name>
    <name type="common">Common tick</name>
    <name type="synonym">Acarus ricinus</name>
    <dbReference type="NCBI Taxonomy" id="34613"/>
    <lineage>
        <taxon>Eukaryota</taxon>
        <taxon>Metazoa</taxon>
        <taxon>Ecdysozoa</taxon>
        <taxon>Arthropoda</taxon>
        <taxon>Chelicerata</taxon>
        <taxon>Arachnida</taxon>
        <taxon>Acari</taxon>
        <taxon>Parasitiformes</taxon>
        <taxon>Ixodida</taxon>
        <taxon>Ixodoidea</taxon>
        <taxon>Ixodidae</taxon>
        <taxon>Ixodinae</taxon>
        <taxon>Ixodes</taxon>
    </lineage>
</organism>
<evidence type="ECO:0000313" key="1">
    <source>
        <dbReference type="EMBL" id="MXU86804.1"/>
    </source>
</evidence>
<dbReference type="EMBL" id="GIFC01004721">
    <property type="protein sequence ID" value="MXU86804.1"/>
    <property type="molecule type" value="Transcribed_RNA"/>
</dbReference>
<reference evidence="1" key="1">
    <citation type="submission" date="2019-12" db="EMBL/GenBank/DDBJ databases">
        <title>An insight into the sialome of adult female Ixodes ricinus ticks feeding for 6 days.</title>
        <authorList>
            <person name="Perner J."/>
            <person name="Ribeiro J.M.C."/>
        </authorList>
    </citation>
    <scope>NUCLEOTIDE SEQUENCE</scope>
    <source>
        <strain evidence="1">Semi-engorged</strain>
        <tissue evidence="1">Salivary glands</tissue>
    </source>
</reference>
<name>A0A6B0UCC1_IXORI</name>
<accession>A0A6B0UCC1</accession>
<dbReference type="AlphaFoldDB" id="A0A6B0UCC1"/>
<proteinExistence type="predicted"/>